<dbReference type="AlphaFoldDB" id="A0A838ZQP2"/>
<name>A0A838ZQP2_9FLAO</name>
<accession>A0A838ZQP2</accession>
<keyword evidence="2" id="KW-1185">Reference proteome</keyword>
<gene>
    <name evidence="1" type="ORF">HU137_00890</name>
</gene>
<comment type="caution">
    <text evidence="1">The sequence shown here is derived from an EMBL/GenBank/DDBJ whole genome shotgun (WGS) entry which is preliminary data.</text>
</comment>
<sequence length="226" mass="26166">MKKIMGLLLLFGFGVGFGQQTIFQNRNSYNTLYGTSSMNKEVNQPKEAKGSQYFQENFMYAFVDDLEKPFKMRYNAFFDEMEFEKDGVTYDLDKGQYNLVNFDDLKKKYVIVDYQDGNDVKRGFLIELTSGEKVSLYKREKIGFVEGKKSASGFGIDTTAEYKPLKDEFFLGTPEGAIILIPSSKNKFLQLFKEKNKEIEKFLKDNKINLSKEKDLKKVADYINTL</sequence>
<dbReference type="Proteomes" id="UP000552241">
    <property type="component" value="Unassembled WGS sequence"/>
</dbReference>
<organism evidence="1 2">
    <name type="scientific">Moheibacter lacus</name>
    <dbReference type="NCBI Taxonomy" id="2745851"/>
    <lineage>
        <taxon>Bacteria</taxon>
        <taxon>Pseudomonadati</taxon>
        <taxon>Bacteroidota</taxon>
        <taxon>Flavobacteriia</taxon>
        <taxon>Flavobacteriales</taxon>
        <taxon>Weeksellaceae</taxon>
        <taxon>Moheibacter</taxon>
    </lineage>
</organism>
<dbReference type="EMBL" id="JACDZE010000001">
    <property type="protein sequence ID" value="MBA5628322.1"/>
    <property type="molecule type" value="Genomic_DNA"/>
</dbReference>
<evidence type="ECO:0000313" key="2">
    <source>
        <dbReference type="Proteomes" id="UP000552241"/>
    </source>
</evidence>
<dbReference type="RefSeq" id="WP_182041927.1">
    <property type="nucleotide sequence ID" value="NZ_JACDZE010000001.1"/>
</dbReference>
<protein>
    <submittedName>
        <fullName evidence="1">Uncharacterized protein</fullName>
    </submittedName>
</protein>
<evidence type="ECO:0000313" key="1">
    <source>
        <dbReference type="EMBL" id="MBA5628322.1"/>
    </source>
</evidence>
<proteinExistence type="predicted"/>
<reference evidence="1 2" key="1">
    <citation type="submission" date="2020-07" db="EMBL/GenBank/DDBJ databases">
        <title>Moheibacter lacus sp. nov., a member of the family Flavobacteriaceae isolated from freshwater lake sediment.</title>
        <authorList>
            <person name="Liu Y."/>
        </authorList>
    </citation>
    <scope>NUCLEOTIDE SEQUENCE [LARGE SCALE GENOMIC DNA]</scope>
    <source>
        <strain evidence="1 2">BDHS18</strain>
    </source>
</reference>